<dbReference type="Proteomes" id="UP000503312">
    <property type="component" value="Chromosome"/>
</dbReference>
<protein>
    <submittedName>
        <fullName evidence="1">Uncharacterized protein</fullName>
    </submittedName>
</protein>
<name>A0A6M9PZ64_9BURK</name>
<accession>A0A6M9PZ64</accession>
<dbReference type="RefSeq" id="WP_173955289.1">
    <property type="nucleotide sequence ID" value="NZ_CP028942.1"/>
</dbReference>
<gene>
    <name evidence="1" type="ORF">DCO17_02770</name>
</gene>
<evidence type="ECO:0000313" key="1">
    <source>
        <dbReference type="EMBL" id="QKM64247.1"/>
    </source>
</evidence>
<dbReference type="AlphaFoldDB" id="A0A6M9PZ64"/>
<sequence length="59" mass="6760">MEIQNLLIGAMTYLLKFQTTQCPTARERALMMFDALSNAKSSNKEIQTLCYEANEFLSH</sequence>
<dbReference type="KEGG" id="ptrp:DCO17_02770"/>
<proteinExistence type="predicted"/>
<keyword evidence="2" id="KW-1185">Reference proteome</keyword>
<dbReference type="EMBL" id="CP028942">
    <property type="protein sequence ID" value="QKM64247.1"/>
    <property type="molecule type" value="Genomic_DNA"/>
</dbReference>
<evidence type="ECO:0000313" key="2">
    <source>
        <dbReference type="Proteomes" id="UP000503312"/>
    </source>
</evidence>
<reference evidence="1 2" key="1">
    <citation type="submission" date="2018-04" db="EMBL/GenBank/DDBJ databases">
        <title>Polynucleobacter sp. UH21B genome.</title>
        <authorList>
            <person name="Hahn M.W."/>
        </authorList>
    </citation>
    <scope>NUCLEOTIDE SEQUENCE [LARGE SCALE GENOMIC DNA]</scope>
    <source>
        <strain evidence="1 2">MWH-UH21B</strain>
    </source>
</reference>
<organism evidence="1 2">
    <name type="scientific">Polynucleobacter tropicus</name>
    <dbReference type="NCBI Taxonomy" id="1743174"/>
    <lineage>
        <taxon>Bacteria</taxon>
        <taxon>Pseudomonadati</taxon>
        <taxon>Pseudomonadota</taxon>
        <taxon>Betaproteobacteria</taxon>
        <taxon>Burkholderiales</taxon>
        <taxon>Burkholderiaceae</taxon>
        <taxon>Polynucleobacter</taxon>
    </lineage>
</organism>